<evidence type="ECO:0000256" key="1">
    <source>
        <dbReference type="SAM" id="MobiDB-lite"/>
    </source>
</evidence>
<gene>
    <name evidence="2" type="ORF">ZIOFF_033712</name>
</gene>
<evidence type="ECO:0000313" key="2">
    <source>
        <dbReference type="EMBL" id="KAG6508338.1"/>
    </source>
</evidence>
<organism evidence="2 3">
    <name type="scientific">Zingiber officinale</name>
    <name type="common">Ginger</name>
    <name type="synonym">Amomum zingiber</name>
    <dbReference type="NCBI Taxonomy" id="94328"/>
    <lineage>
        <taxon>Eukaryota</taxon>
        <taxon>Viridiplantae</taxon>
        <taxon>Streptophyta</taxon>
        <taxon>Embryophyta</taxon>
        <taxon>Tracheophyta</taxon>
        <taxon>Spermatophyta</taxon>
        <taxon>Magnoliopsida</taxon>
        <taxon>Liliopsida</taxon>
        <taxon>Zingiberales</taxon>
        <taxon>Zingiberaceae</taxon>
        <taxon>Zingiber</taxon>
    </lineage>
</organism>
<reference evidence="2 3" key="1">
    <citation type="submission" date="2020-08" db="EMBL/GenBank/DDBJ databases">
        <title>Plant Genome Project.</title>
        <authorList>
            <person name="Zhang R.-G."/>
        </authorList>
    </citation>
    <scope>NUCLEOTIDE SEQUENCE [LARGE SCALE GENOMIC DNA]</scope>
    <source>
        <tissue evidence="2">Rhizome</tissue>
    </source>
</reference>
<dbReference type="EMBL" id="JACMSC010000009">
    <property type="protein sequence ID" value="KAG6508338.1"/>
    <property type="molecule type" value="Genomic_DNA"/>
</dbReference>
<feature type="region of interest" description="Disordered" evidence="1">
    <location>
        <begin position="175"/>
        <end position="246"/>
    </location>
</feature>
<protein>
    <submittedName>
        <fullName evidence="2">Uncharacterized protein</fullName>
    </submittedName>
</protein>
<dbReference type="Proteomes" id="UP000734854">
    <property type="component" value="Unassembled WGS sequence"/>
</dbReference>
<proteinExistence type="predicted"/>
<evidence type="ECO:0000313" key="3">
    <source>
        <dbReference type="Proteomes" id="UP000734854"/>
    </source>
</evidence>
<sequence>MVSLASLPRFFSPVLLACRVTEDLLLPLNRLDVTRIYEFFWQNKFEYEKMNLVMAEVERLAMRAIREGRCKMRRHWKQLGGFGNKDSPKRKPYYGEISEKNTNNRFNRPLEGAHGSKTLVQHYHTAVDPVTGELPSVIDTFEKFFHKGGQWKNDWAAQKHVARSRRAWWGRDPAADEVRDRHGDVDEGAFENEGEKGGVGGPRRARGHVPGVEARAVATSPSVPNRPGGTSRPPKPTESQRRPAPAVALFLAPIPQQRTLVRIHRTVQ</sequence>
<dbReference type="AlphaFoldDB" id="A0A8J5GQT3"/>
<name>A0A8J5GQT3_ZINOF</name>
<keyword evidence="3" id="KW-1185">Reference proteome</keyword>
<feature type="compositionally biased region" description="Basic and acidic residues" evidence="1">
    <location>
        <begin position="175"/>
        <end position="185"/>
    </location>
</feature>
<accession>A0A8J5GQT3</accession>
<comment type="caution">
    <text evidence="2">The sequence shown here is derived from an EMBL/GenBank/DDBJ whole genome shotgun (WGS) entry which is preliminary data.</text>
</comment>